<dbReference type="Pfam" id="PF14015">
    <property type="entry name" value="DUF4231"/>
    <property type="match status" value="1"/>
</dbReference>
<organism evidence="1 2">
    <name type="scientific">Nocardia vinacea</name>
    <dbReference type="NCBI Taxonomy" id="96468"/>
    <lineage>
        <taxon>Bacteria</taxon>
        <taxon>Bacillati</taxon>
        <taxon>Actinomycetota</taxon>
        <taxon>Actinomycetes</taxon>
        <taxon>Mycobacteriales</taxon>
        <taxon>Nocardiaceae</taxon>
        <taxon>Nocardia</taxon>
    </lineage>
</organism>
<gene>
    <name evidence="1" type="ORF">OG563_41210</name>
</gene>
<dbReference type="NCBIfam" id="NF033634">
    <property type="entry name" value="SLATT_1"/>
    <property type="match status" value="1"/>
</dbReference>
<dbReference type="InterPro" id="IPR025325">
    <property type="entry name" value="DUF4231"/>
</dbReference>
<proteinExistence type="predicted"/>
<sequence>MEEILRQSLSSIRVVAPTHRNVGPDVKGGIELSQDVPAPDSMEWFRQAKAIDGTPVPPSVVTEWMRYVHAGHQARLRHGALETLSLLVTAAIPACAAFGVGSKWIAVLGSLAIVLNGCRQLFGWKESWANRKKVVCAIEREVALFCVGADPYGTPEDGATLVKSVEEFCAEHWEEWYSRRLAYEGKTDQS</sequence>
<dbReference type="Proteomes" id="UP001432062">
    <property type="component" value="Chromosome"/>
</dbReference>
<keyword evidence="2" id="KW-1185">Reference proteome</keyword>
<protein>
    <submittedName>
        <fullName evidence="1">DUF4231 domain-containing protein</fullName>
    </submittedName>
</protein>
<accession>A0ABZ1YU93</accession>
<dbReference type="EMBL" id="CP109441">
    <property type="protein sequence ID" value="WUV45457.1"/>
    <property type="molecule type" value="Genomic_DNA"/>
</dbReference>
<dbReference type="RefSeq" id="WP_329408805.1">
    <property type="nucleotide sequence ID" value="NZ_CP109441.1"/>
</dbReference>
<name>A0ABZ1YU93_9NOCA</name>
<evidence type="ECO:0000313" key="1">
    <source>
        <dbReference type="EMBL" id="WUV45457.1"/>
    </source>
</evidence>
<evidence type="ECO:0000313" key="2">
    <source>
        <dbReference type="Proteomes" id="UP001432062"/>
    </source>
</evidence>
<reference evidence="1" key="1">
    <citation type="submission" date="2022-10" db="EMBL/GenBank/DDBJ databases">
        <title>The complete genomes of actinobacterial strains from the NBC collection.</title>
        <authorList>
            <person name="Joergensen T.S."/>
            <person name="Alvarez Arevalo M."/>
            <person name="Sterndorff E.B."/>
            <person name="Faurdal D."/>
            <person name="Vuksanovic O."/>
            <person name="Mourched A.-S."/>
            <person name="Charusanti P."/>
            <person name="Shaw S."/>
            <person name="Blin K."/>
            <person name="Weber T."/>
        </authorList>
    </citation>
    <scope>NUCLEOTIDE SEQUENCE</scope>
    <source>
        <strain evidence="1">NBC_01482</strain>
    </source>
</reference>